<dbReference type="NCBIfam" id="NF033542">
    <property type="entry name" value="transpos_IS110"/>
    <property type="match status" value="1"/>
</dbReference>
<dbReference type="GO" id="GO:0004803">
    <property type="term" value="F:transposase activity"/>
    <property type="evidence" value="ECO:0007669"/>
    <property type="project" value="InterPro"/>
</dbReference>
<evidence type="ECO:0000259" key="1">
    <source>
        <dbReference type="Pfam" id="PF01548"/>
    </source>
</evidence>
<dbReference type="RefSeq" id="WP_035347768.1">
    <property type="nucleotide sequence ID" value="NZ_BAUU01000090.1"/>
</dbReference>
<organism evidence="3 4">
    <name type="scientific">Halalkalibacter hemicellulosilyticusJCM 9152</name>
    <dbReference type="NCBI Taxonomy" id="1236971"/>
    <lineage>
        <taxon>Bacteria</taxon>
        <taxon>Bacillati</taxon>
        <taxon>Bacillota</taxon>
        <taxon>Bacilli</taxon>
        <taxon>Bacillales</taxon>
        <taxon>Bacillaceae</taxon>
        <taxon>Halalkalibacter</taxon>
    </lineage>
</organism>
<dbReference type="InterPro" id="IPR002525">
    <property type="entry name" value="Transp_IS110-like_N"/>
</dbReference>
<dbReference type="EMBL" id="BAUU01000090">
    <property type="protein sequence ID" value="GAE33012.1"/>
    <property type="molecule type" value="Genomic_DNA"/>
</dbReference>
<dbReference type="OrthoDB" id="9790935at2"/>
<comment type="caution">
    <text evidence="3">The sequence shown here is derived from an EMBL/GenBank/DDBJ whole genome shotgun (WGS) entry which is preliminary data.</text>
</comment>
<dbReference type="STRING" id="1236971.JCM9152_4616"/>
<evidence type="ECO:0000259" key="2">
    <source>
        <dbReference type="Pfam" id="PF02371"/>
    </source>
</evidence>
<dbReference type="GO" id="GO:0006313">
    <property type="term" value="P:DNA transposition"/>
    <property type="evidence" value="ECO:0007669"/>
    <property type="project" value="InterPro"/>
</dbReference>
<dbReference type="Pfam" id="PF01548">
    <property type="entry name" value="DEDD_Tnp_IS110"/>
    <property type="match status" value="1"/>
</dbReference>
<dbReference type="Pfam" id="PF02371">
    <property type="entry name" value="Transposase_20"/>
    <property type="match status" value="1"/>
</dbReference>
<evidence type="ECO:0000313" key="4">
    <source>
        <dbReference type="Proteomes" id="UP000018895"/>
    </source>
</evidence>
<dbReference type="Proteomes" id="UP000018895">
    <property type="component" value="Unassembled WGS sequence"/>
</dbReference>
<sequence length="387" mass="44751">MIYVGIDVAKQKHQIAILDDRGEIYRDNLVIQNNYLGFQKIHEILSHIQTETAQECQVALEDTGHYSLPLLQFLGKNRYPTYCYNPILIKEFSKVHTLRKTKTDKIDALMIAKKLMVDLEKREKKQNQTSMELKELTRHRRRLGKHQSFLKTQYTRILEKGFPELATYGQVRHSAYMIKILKKYPSPKKIAAAHLKTLSSLLGVNNSQLSASKLQQLANESIGYHSEVAELELIQTIEQLYLYEKQIKKVDKRIQEIMDILDSPIVTIPGISYRLGSIILAEIGDIHNFKTSSQVLAFAGMEPSIYESGEGKGKGKMVKRGSPYLRWAMYHAARLVAIYSPTFKRYYKKKQSEGKHYNVVISHIAKKLIRVIFHLLRKEEPYKEAQQ</sequence>
<dbReference type="InterPro" id="IPR003346">
    <property type="entry name" value="Transposase_20"/>
</dbReference>
<keyword evidence="4" id="KW-1185">Reference proteome</keyword>
<dbReference type="PANTHER" id="PTHR33055:SF15">
    <property type="entry name" value="TRANSPOSASE-RELATED"/>
    <property type="match status" value="1"/>
</dbReference>
<dbReference type="AlphaFoldDB" id="W4QM92"/>
<dbReference type="InterPro" id="IPR047650">
    <property type="entry name" value="Transpos_IS110"/>
</dbReference>
<dbReference type="PANTHER" id="PTHR33055">
    <property type="entry name" value="TRANSPOSASE FOR INSERTION SEQUENCE ELEMENT IS1111A"/>
    <property type="match status" value="1"/>
</dbReference>
<accession>W4QM92</accession>
<reference evidence="3" key="1">
    <citation type="journal article" date="2014" name="Genome Announc.">
        <title>Draft Genome Sequences of Three Alkaliphilic Bacillus Strains, Bacillus wakoensis JCM 9140T, Bacillus akibai JCM 9157T, and Bacillus hemicellulosilyticus JCM 9152T.</title>
        <authorList>
            <person name="Yuki M."/>
            <person name="Oshima K."/>
            <person name="Suda W."/>
            <person name="Oshida Y."/>
            <person name="Kitamura K."/>
            <person name="Iida T."/>
            <person name="Hattori M."/>
            <person name="Ohkuma M."/>
        </authorList>
    </citation>
    <scope>NUCLEOTIDE SEQUENCE [LARGE SCALE GENOMIC DNA]</scope>
    <source>
        <strain evidence="3">JCM 9152</strain>
    </source>
</reference>
<dbReference type="GO" id="GO:0003677">
    <property type="term" value="F:DNA binding"/>
    <property type="evidence" value="ECO:0007669"/>
    <property type="project" value="InterPro"/>
</dbReference>
<proteinExistence type="predicted"/>
<gene>
    <name evidence="3" type="ORF">JCM9152_4616</name>
</gene>
<name>W4QM92_9BACI</name>
<feature type="domain" description="Transposase IS110-like N-terminal" evidence="1">
    <location>
        <begin position="4"/>
        <end position="163"/>
    </location>
</feature>
<protein>
    <submittedName>
        <fullName evidence="3">Mobile element protein</fullName>
    </submittedName>
</protein>
<evidence type="ECO:0000313" key="3">
    <source>
        <dbReference type="EMBL" id="GAE33012.1"/>
    </source>
</evidence>
<feature type="domain" description="Transposase IS116/IS110/IS902 C-terminal" evidence="2">
    <location>
        <begin position="265"/>
        <end position="348"/>
    </location>
</feature>